<dbReference type="PANTHER" id="PTHR47534:SF3">
    <property type="entry name" value="ALCOHOL DEHYDROGENASE-LIKE C-TERMINAL DOMAIN-CONTAINING PROTEIN"/>
    <property type="match status" value="1"/>
</dbReference>
<sequence length="319" mass="35181">MPSLAQARTSNETFDLSFTPVAVFVGGTGGIGASMAQALSRYTKGNIHIIIAGRNQPAGQSVLDSLVKPVEGNVLREFVSCDYSLVKSVHGACEAITNLLKSHFNDNDDNRPRINFLVFSANYVSLANKKNDTAEGLDLQLMIRYYHRFQITCELLPLLHNAGRNARVMTILGAGGTCKVPVEDFGFRESPVGSGKQGPAVTTVYNDVGFEEISSRNPELGITHIHPGFVRTGMINGILNNFKRWCLLPFYPLLNLVVYGLTKTPEESAEYMIYALFNGTEGFYRRNHVGEDLGKMDHGVDKKKFYEHSVKVTNVEVAI</sequence>
<keyword evidence="1" id="KW-0560">Oxidoreductase</keyword>
<dbReference type="AlphaFoldDB" id="A0AAW0EEU0"/>
<dbReference type="EMBL" id="JAYKXP010000001">
    <property type="protein sequence ID" value="KAK7062754.1"/>
    <property type="molecule type" value="Genomic_DNA"/>
</dbReference>
<dbReference type="InterPro" id="IPR036291">
    <property type="entry name" value="NAD(P)-bd_dom_sf"/>
</dbReference>
<evidence type="ECO:0008006" key="4">
    <source>
        <dbReference type="Google" id="ProtNLM"/>
    </source>
</evidence>
<evidence type="ECO:0000313" key="2">
    <source>
        <dbReference type="EMBL" id="KAK7062754.1"/>
    </source>
</evidence>
<gene>
    <name evidence="2" type="ORF">VNI00_000243</name>
</gene>
<dbReference type="Proteomes" id="UP001383192">
    <property type="component" value="Unassembled WGS sequence"/>
</dbReference>
<proteinExistence type="predicted"/>
<reference evidence="2 3" key="1">
    <citation type="submission" date="2024-01" db="EMBL/GenBank/DDBJ databases">
        <title>A draft genome for a cacao thread blight-causing isolate of Paramarasmius palmivorus.</title>
        <authorList>
            <person name="Baruah I.K."/>
            <person name="Bukari Y."/>
            <person name="Amoako-Attah I."/>
            <person name="Meinhardt L.W."/>
            <person name="Bailey B.A."/>
            <person name="Cohen S.P."/>
        </authorList>
    </citation>
    <scope>NUCLEOTIDE SEQUENCE [LARGE SCALE GENOMIC DNA]</scope>
    <source>
        <strain evidence="2 3">GH-12</strain>
    </source>
</reference>
<dbReference type="GO" id="GO:0016491">
    <property type="term" value="F:oxidoreductase activity"/>
    <property type="evidence" value="ECO:0007669"/>
    <property type="project" value="UniProtKB-KW"/>
</dbReference>
<accession>A0AAW0EEU0</accession>
<dbReference type="Gene3D" id="3.40.50.720">
    <property type="entry name" value="NAD(P)-binding Rossmann-like Domain"/>
    <property type="match status" value="1"/>
</dbReference>
<comment type="caution">
    <text evidence="2">The sequence shown here is derived from an EMBL/GenBank/DDBJ whole genome shotgun (WGS) entry which is preliminary data.</text>
</comment>
<evidence type="ECO:0000313" key="3">
    <source>
        <dbReference type="Proteomes" id="UP001383192"/>
    </source>
</evidence>
<organism evidence="2 3">
    <name type="scientific">Paramarasmius palmivorus</name>
    <dbReference type="NCBI Taxonomy" id="297713"/>
    <lineage>
        <taxon>Eukaryota</taxon>
        <taxon>Fungi</taxon>
        <taxon>Dikarya</taxon>
        <taxon>Basidiomycota</taxon>
        <taxon>Agaricomycotina</taxon>
        <taxon>Agaricomycetes</taxon>
        <taxon>Agaricomycetidae</taxon>
        <taxon>Agaricales</taxon>
        <taxon>Marasmiineae</taxon>
        <taxon>Marasmiaceae</taxon>
        <taxon>Paramarasmius</taxon>
    </lineage>
</organism>
<dbReference type="SUPFAM" id="SSF51735">
    <property type="entry name" value="NAD(P)-binding Rossmann-fold domains"/>
    <property type="match status" value="1"/>
</dbReference>
<dbReference type="PANTHER" id="PTHR47534">
    <property type="entry name" value="YALI0E05731P"/>
    <property type="match status" value="1"/>
</dbReference>
<evidence type="ECO:0000256" key="1">
    <source>
        <dbReference type="ARBA" id="ARBA00023002"/>
    </source>
</evidence>
<name>A0AAW0EEU0_9AGAR</name>
<protein>
    <recommendedName>
        <fullName evidence="4">NAD(P)-binding protein</fullName>
    </recommendedName>
</protein>
<keyword evidence="3" id="KW-1185">Reference proteome</keyword>
<dbReference type="InterPro" id="IPR052228">
    <property type="entry name" value="Sec_Metab_Biosynth_Oxidored"/>
</dbReference>